<keyword evidence="1" id="KW-0175">Coiled coil</keyword>
<feature type="coiled-coil region" evidence="1">
    <location>
        <begin position="183"/>
        <end position="217"/>
    </location>
</feature>
<keyword evidence="2" id="KW-0472">Membrane</keyword>
<protein>
    <submittedName>
        <fullName evidence="3">Glutamine amidotransferase</fullName>
    </submittedName>
</protein>
<dbReference type="AlphaFoldDB" id="A0AAJ1TDL3"/>
<feature type="transmembrane region" description="Helical" evidence="2">
    <location>
        <begin position="20"/>
        <end position="40"/>
    </location>
</feature>
<evidence type="ECO:0000313" key="4">
    <source>
        <dbReference type="Proteomes" id="UP001238450"/>
    </source>
</evidence>
<evidence type="ECO:0000256" key="1">
    <source>
        <dbReference type="SAM" id="Coils"/>
    </source>
</evidence>
<dbReference type="Proteomes" id="UP001238450">
    <property type="component" value="Unassembled WGS sequence"/>
</dbReference>
<dbReference type="InterPro" id="IPR036785">
    <property type="entry name" value="YkyA-like_sf"/>
</dbReference>
<keyword evidence="2" id="KW-1133">Transmembrane helix</keyword>
<sequence length="219" mass="25537">MNRKDRVENRKFDFKKRLPLISVVIGIGAVLLTVAYMLFFHNGALQEFNKKINQVQTSNLKYGELSATSSEIFKKEKDMVLALKPAIEDNKDALKQIVQLIEEQQKTTELQKTELAKSKTTFPELKKQLNEIPSDYRPSATELISQFEKATNQREQVYQQSELVLKQEHDFYLELSQGKMGMHKIDQKEYAKLEQLRTQLESQIKDEQKAYQAYVDKTK</sequence>
<name>A0AAJ1TDL3_9BACL</name>
<gene>
    <name evidence="3" type="ORF">J2Z48_000746</name>
</gene>
<dbReference type="SUPFAM" id="SSF140423">
    <property type="entry name" value="MW0975(SA0943)-like"/>
    <property type="match status" value="1"/>
</dbReference>
<dbReference type="RefSeq" id="WP_307251182.1">
    <property type="nucleotide sequence ID" value="NZ_JAUSUV010000003.1"/>
</dbReference>
<keyword evidence="2" id="KW-0812">Transmembrane</keyword>
<comment type="caution">
    <text evidence="3">The sequence shown here is derived from an EMBL/GenBank/DDBJ whole genome shotgun (WGS) entry which is preliminary data.</text>
</comment>
<organism evidence="3 4">
    <name type="scientific">Croceifilum oryzae</name>
    <dbReference type="NCBI Taxonomy" id="1553429"/>
    <lineage>
        <taxon>Bacteria</taxon>
        <taxon>Bacillati</taxon>
        <taxon>Bacillota</taxon>
        <taxon>Bacilli</taxon>
        <taxon>Bacillales</taxon>
        <taxon>Thermoactinomycetaceae</taxon>
        <taxon>Croceifilum</taxon>
    </lineage>
</organism>
<evidence type="ECO:0000256" key="2">
    <source>
        <dbReference type="SAM" id="Phobius"/>
    </source>
</evidence>
<accession>A0AAJ1TDL3</accession>
<evidence type="ECO:0000313" key="3">
    <source>
        <dbReference type="EMBL" id="MDQ0416579.1"/>
    </source>
</evidence>
<dbReference type="EMBL" id="JAUSUV010000003">
    <property type="protein sequence ID" value="MDQ0416579.1"/>
    <property type="molecule type" value="Genomic_DNA"/>
</dbReference>
<keyword evidence="4" id="KW-1185">Reference proteome</keyword>
<keyword evidence="3" id="KW-0315">Glutamine amidotransferase</keyword>
<reference evidence="3 4" key="1">
    <citation type="submission" date="2023-07" db="EMBL/GenBank/DDBJ databases">
        <title>Genomic Encyclopedia of Type Strains, Phase IV (KMG-IV): sequencing the most valuable type-strain genomes for metagenomic binning, comparative biology and taxonomic classification.</title>
        <authorList>
            <person name="Goeker M."/>
        </authorList>
    </citation>
    <scope>NUCLEOTIDE SEQUENCE [LARGE SCALE GENOMIC DNA]</scope>
    <source>
        <strain evidence="3 4">DSM 46876</strain>
    </source>
</reference>
<proteinExistence type="predicted"/>